<sequence>MSDEHGVTTPAAAVTLLVTWNVDRWDWGRNYTDAVVQTSAGVVVEESWSTGGRTSGVAVGDRVFMLRQGSAERGLVASGTIAGDIYQAPHWDDAGDRLANYVAIEWDTVLPPEELLPTEELVAAFPIQHWRPQGSGILVRPEIVHALERLWTQHLEELGRGSGGGRQPDPRRRRKVEVAAQQRLMDHFSAQGWRVDDTHVGNPYDAMATRDSERIYLEAKGTESDGDEVQVTHGEVVHARNHPGECVMGIWSGITFHDEEVDPDSGDFRVITFDPDRGMLTPISYRWKR</sequence>
<organism evidence="2 3">
    <name type="scientific">Antrihabitans spumae</name>
    <dbReference type="NCBI Taxonomy" id="3373370"/>
    <lineage>
        <taxon>Bacteria</taxon>
        <taxon>Bacillati</taxon>
        <taxon>Actinomycetota</taxon>
        <taxon>Actinomycetes</taxon>
        <taxon>Mycobacteriales</taxon>
        <taxon>Nocardiaceae</taxon>
        <taxon>Antrihabitans</taxon>
    </lineage>
</organism>
<accession>A0ABW7JWN8</accession>
<dbReference type="InterPro" id="IPR024975">
    <property type="entry name" value="NOV_C"/>
</dbReference>
<dbReference type="Proteomes" id="UP001609175">
    <property type="component" value="Unassembled WGS sequence"/>
</dbReference>
<protein>
    <submittedName>
        <fullName evidence="2">Protein NO VEIN domain-containing protein</fullName>
    </submittedName>
</protein>
<proteinExistence type="predicted"/>
<comment type="caution">
    <text evidence="2">The sequence shown here is derived from an EMBL/GenBank/DDBJ whole genome shotgun (WGS) entry which is preliminary data.</text>
</comment>
<evidence type="ECO:0000313" key="2">
    <source>
        <dbReference type="EMBL" id="MFH5212253.1"/>
    </source>
</evidence>
<dbReference type="EMBL" id="JBIMSO010000143">
    <property type="protein sequence ID" value="MFH5212253.1"/>
    <property type="molecule type" value="Genomic_DNA"/>
</dbReference>
<dbReference type="RefSeq" id="WP_395119452.1">
    <property type="nucleotide sequence ID" value="NZ_JBIMSO010000143.1"/>
</dbReference>
<reference evidence="2 3" key="1">
    <citation type="submission" date="2024-10" db="EMBL/GenBank/DDBJ databases">
        <authorList>
            <person name="Riesco R."/>
        </authorList>
    </citation>
    <scope>NUCLEOTIDE SEQUENCE [LARGE SCALE GENOMIC DNA]</scope>
    <source>
        <strain evidence="2 3">NCIMB 15449</strain>
    </source>
</reference>
<evidence type="ECO:0000259" key="1">
    <source>
        <dbReference type="Pfam" id="PF13020"/>
    </source>
</evidence>
<feature type="domain" description="Protein NO VEIN C-terminal" evidence="1">
    <location>
        <begin position="177"/>
        <end position="242"/>
    </location>
</feature>
<name>A0ABW7JWN8_9NOCA</name>
<evidence type="ECO:0000313" key="3">
    <source>
        <dbReference type="Proteomes" id="UP001609175"/>
    </source>
</evidence>
<gene>
    <name evidence="2" type="ORF">ACHIPZ_29210</name>
</gene>
<dbReference type="Pfam" id="PF13020">
    <property type="entry name" value="NOV_C"/>
    <property type="match status" value="1"/>
</dbReference>